<evidence type="ECO:0000256" key="1">
    <source>
        <dbReference type="SAM" id="Phobius"/>
    </source>
</evidence>
<reference evidence="2" key="2">
    <citation type="submission" date="2020-09" db="EMBL/GenBank/DDBJ databases">
        <authorList>
            <person name="Sun Q."/>
            <person name="Kim S."/>
        </authorList>
    </citation>
    <scope>NUCLEOTIDE SEQUENCE</scope>
    <source>
        <strain evidence="2">KCTC 32422</strain>
    </source>
</reference>
<sequence>MNFWNAVVLVAAIIAVANIVMTKYRYQGTGKGAIDAPGTSPRELELERELAELKDRLHVLERIATDDRQSRSIAAEIESLRDK</sequence>
<dbReference type="AlphaFoldDB" id="A0A918RAH2"/>
<feature type="transmembrane region" description="Helical" evidence="1">
    <location>
        <begin position="6"/>
        <end position="24"/>
    </location>
</feature>
<keyword evidence="1" id="KW-0812">Transmembrane</keyword>
<evidence type="ECO:0000313" key="2">
    <source>
        <dbReference type="EMBL" id="GGZ92019.1"/>
    </source>
</evidence>
<protein>
    <recommendedName>
        <fullName evidence="4">Phage shock protein B</fullName>
    </recommendedName>
</protein>
<dbReference type="RefSeq" id="WP_189539262.1">
    <property type="nucleotide sequence ID" value="NZ_BMZD01000002.1"/>
</dbReference>
<accession>A0A918RAH2</accession>
<keyword evidence="1" id="KW-1133">Transmembrane helix</keyword>
<name>A0A918RAH2_9SPHN</name>
<proteinExistence type="predicted"/>
<reference evidence="2" key="1">
    <citation type="journal article" date="2014" name="Int. J. Syst. Evol. Microbiol.">
        <title>Complete genome sequence of Corynebacterium casei LMG S-19264T (=DSM 44701T), isolated from a smear-ripened cheese.</title>
        <authorList>
            <consortium name="US DOE Joint Genome Institute (JGI-PGF)"/>
            <person name="Walter F."/>
            <person name="Albersmeier A."/>
            <person name="Kalinowski J."/>
            <person name="Ruckert C."/>
        </authorList>
    </citation>
    <scope>NUCLEOTIDE SEQUENCE</scope>
    <source>
        <strain evidence="2">KCTC 32422</strain>
    </source>
</reference>
<keyword evidence="3" id="KW-1185">Reference proteome</keyword>
<dbReference type="EMBL" id="BMZD01000002">
    <property type="protein sequence ID" value="GGZ92019.1"/>
    <property type="molecule type" value="Genomic_DNA"/>
</dbReference>
<comment type="caution">
    <text evidence="2">The sequence shown here is derived from an EMBL/GenBank/DDBJ whole genome shotgun (WGS) entry which is preliminary data.</text>
</comment>
<dbReference type="Proteomes" id="UP000634139">
    <property type="component" value="Unassembled WGS sequence"/>
</dbReference>
<gene>
    <name evidence="2" type="ORF">GCM10011617_09300</name>
</gene>
<evidence type="ECO:0000313" key="3">
    <source>
        <dbReference type="Proteomes" id="UP000634139"/>
    </source>
</evidence>
<evidence type="ECO:0008006" key="4">
    <source>
        <dbReference type="Google" id="ProtNLM"/>
    </source>
</evidence>
<keyword evidence="1" id="KW-0472">Membrane</keyword>
<organism evidence="2 3">
    <name type="scientific">Novosphingobium arvoryzae</name>
    <dbReference type="NCBI Taxonomy" id="1256514"/>
    <lineage>
        <taxon>Bacteria</taxon>
        <taxon>Pseudomonadati</taxon>
        <taxon>Pseudomonadota</taxon>
        <taxon>Alphaproteobacteria</taxon>
        <taxon>Sphingomonadales</taxon>
        <taxon>Sphingomonadaceae</taxon>
        <taxon>Novosphingobium</taxon>
    </lineage>
</organism>